<evidence type="ECO:0000313" key="1">
    <source>
        <dbReference type="EMBL" id="RMX47760.1"/>
    </source>
</evidence>
<gene>
    <name evidence="1" type="ORF">pdam_00011772</name>
</gene>
<dbReference type="GO" id="GO:0005763">
    <property type="term" value="C:mitochondrial small ribosomal subunit"/>
    <property type="evidence" value="ECO:0007669"/>
    <property type="project" value="TreeGrafter"/>
</dbReference>
<dbReference type="EMBL" id="RCHS01002373">
    <property type="protein sequence ID" value="RMX47760.1"/>
    <property type="molecule type" value="Genomic_DNA"/>
</dbReference>
<proteinExistence type="predicted"/>
<dbReference type="PANTHER" id="PTHR13447:SF2">
    <property type="entry name" value="SMALL RIBOSOMAL SUBUNIT PROTEIN BS1M"/>
    <property type="match status" value="1"/>
</dbReference>
<dbReference type="AlphaFoldDB" id="A0A3M6U2A2"/>
<dbReference type="InterPro" id="IPR019375">
    <property type="entry name" value="Ribosomal_bS1m"/>
</dbReference>
<dbReference type="PANTHER" id="PTHR13447">
    <property type="entry name" value="MITOCHONDRIAL 28S RIBOSOMAL PROTEIN S28"/>
    <property type="match status" value="1"/>
</dbReference>
<dbReference type="Pfam" id="PF10246">
    <property type="entry name" value="MRP-S35"/>
    <property type="match status" value="1"/>
</dbReference>
<organism evidence="1 2">
    <name type="scientific">Pocillopora damicornis</name>
    <name type="common">Cauliflower coral</name>
    <name type="synonym">Millepora damicornis</name>
    <dbReference type="NCBI Taxonomy" id="46731"/>
    <lineage>
        <taxon>Eukaryota</taxon>
        <taxon>Metazoa</taxon>
        <taxon>Cnidaria</taxon>
        <taxon>Anthozoa</taxon>
        <taxon>Hexacorallia</taxon>
        <taxon>Scleractinia</taxon>
        <taxon>Astrocoeniina</taxon>
        <taxon>Pocilloporidae</taxon>
        <taxon>Pocillopora</taxon>
    </lineage>
</organism>
<comment type="caution">
    <text evidence="1">The sequence shown here is derived from an EMBL/GenBank/DDBJ whole genome shotgun (WGS) entry which is preliminary data.</text>
</comment>
<keyword evidence="2" id="KW-1185">Reference proteome</keyword>
<accession>A0A3M6U2A2</accession>
<protein>
    <submittedName>
        <fullName evidence="1">Uncharacterized protein</fullName>
    </submittedName>
</protein>
<name>A0A3M6U2A2_POCDA</name>
<evidence type="ECO:0000313" key="2">
    <source>
        <dbReference type="Proteomes" id="UP000275408"/>
    </source>
</evidence>
<dbReference type="OrthoDB" id="6020229at2759"/>
<dbReference type="STRING" id="46731.A0A3M6U2A2"/>
<sequence length="307" mass="34681">MAASCGFLRKASSFLYLRRNCRSILLSTNVSIRPYSSANGSTEDENFEEMLRNSRFVKLGRPEGKIVAGKITHIVDNGAKKDLYIDFGWKFHAVCTEGRNRASYYNVDDLVRIKLIKLEAAEHFLGQTRHITLCEADATLEGKLDPLYRYIKGQIPPFARVAAITLPASQFVSVEQVYEKILLPFELITVEILGKLRYPVYVENNTESVKSNFVADVVTGWKRGPDLPFGVVTVWCGHCLHDKPVCSTGAVYIPRQWSKETRTLSKCPPKMKAAVYGYRSLTHTYKHCHGLLILVLNLSVIDEFGER</sequence>
<reference evidence="1 2" key="1">
    <citation type="journal article" date="2018" name="Sci. Rep.">
        <title>Comparative analysis of the Pocillopora damicornis genome highlights role of immune system in coral evolution.</title>
        <authorList>
            <person name="Cunning R."/>
            <person name="Bay R.A."/>
            <person name="Gillette P."/>
            <person name="Baker A.C."/>
            <person name="Traylor-Knowles N."/>
        </authorList>
    </citation>
    <scope>NUCLEOTIDE SEQUENCE [LARGE SCALE GENOMIC DNA]</scope>
    <source>
        <strain evidence="1">RSMAS</strain>
        <tissue evidence="1">Whole animal</tissue>
    </source>
</reference>
<dbReference type="Proteomes" id="UP000275408">
    <property type="component" value="Unassembled WGS sequence"/>
</dbReference>